<dbReference type="EMBL" id="JAQNDM010000002">
    <property type="protein sequence ID" value="MDC0710239.1"/>
    <property type="molecule type" value="Genomic_DNA"/>
</dbReference>
<dbReference type="InterPro" id="IPR050367">
    <property type="entry name" value="APC_superfamily"/>
</dbReference>
<feature type="transmembrane region" description="Helical" evidence="6">
    <location>
        <begin position="47"/>
        <end position="69"/>
    </location>
</feature>
<dbReference type="PIRSF" id="PIRSF006060">
    <property type="entry name" value="AA_transporter"/>
    <property type="match status" value="1"/>
</dbReference>
<evidence type="ECO:0000256" key="4">
    <source>
        <dbReference type="ARBA" id="ARBA00022989"/>
    </source>
</evidence>
<keyword evidence="3 6" id="KW-0812">Transmembrane</keyword>
<dbReference type="RefSeq" id="WP_272139493.1">
    <property type="nucleotide sequence ID" value="NZ_JAQNDM010000002.1"/>
</dbReference>
<dbReference type="Proteomes" id="UP001221838">
    <property type="component" value="Unassembled WGS sequence"/>
</dbReference>
<evidence type="ECO:0000256" key="6">
    <source>
        <dbReference type="SAM" id="Phobius"/>
    </source>
</evidence>
<evidence type="ECO:0000256" key="5">
    <source>
        <dbReference type="ARBA" id="ARBA00023136"/>
    </source>
</evidence>
<feature type="transmembrane region" description="Helical" evidence="6">
    <location>
        <begin position="190"/>
        <end position="208"/>
    </location>
</feature>
<feature type="transmembrane region" description="Helical" evidence="6">
    <location>
        <begin position="127"/>
        <end position="146"/>
    </location>
</feature>
<comment type="subcellular location">
    <subcellularLocation>
        <location evidence="1">Cell membrane</location>
        <topology evidence="1">Multi-pass membrane protein</topology>
    </subcellularLocation>
</comment>
<dbReference type="Pfam" id="PF13520">
    <property type="entry name" value="AA_permease_2"/>
    <property type="match status" value="1"/>
</dbReference>
<dbReference type="Gene3D" id="1.20.1740.10">
    <property type="entry name" value="Amino acid/polyamine transporter I"/>
    <property type="match status" value="1"/>
</dbReference>
<protein>
    <submittedName>
        <fullName evidence="7">Amino acid permease</fullName>
    </submittedName>
</protein>
<reference evidence="7 8" key="1">
    <citation type="submission" date="2022-11" db="EMBL/GenBank/DDBJ databases">
        <title>Minimal conservation of predation-associated metabolite biosynthetic gene clusters underscores biosynthetic potential of Myxococcota including descriptions for ten novel species: Archangium lansinium sp. nov., Myxococcus landrumus sp. nov., Nannocystis bai.</title>
        <authorList>
            <person name="Ahearne A."/>
            <person name="Stevens C."/>
            <person name="Dowd S."/>
        </authorList>
    </citation>
    <scope>NUCLEOTIDE SEQUENCE [LARGE SCALE GENOMIC DNA]</scope>
    <source>
        <strain evidence="7 8">NCWAL01</strain>
    </source>
</reference>
<organism evidence="7 8">
    <name type="scientific">Stigmatella ashevillensis</name>
    <dbReference type="NCBI Taxonomy" id="2995309"/>
    <lineage>
        <taxon>Bacteria</taxon>
        <taxon>Pseudomonadati</taxon>
        <taxon>Myxococcota</taxon>
        <taxon>Myxococcia</taxon>
        <taxon>Myxococcales</taxon>
        <taxon>Cystobacterineae</taxon>
        <taxon>Archangiaceae</taxon>
        <taxon>Stigmatella</taxon>
    </lineage>
</organism>
<accession>A0ABT5D9B6</accession>
<name>A0ABT5D9B6_9BACT</name>
<keyword evidence="4 6" id="KW-1133">Transmembrane helix</keyword>
<feature type="transmembrane region" description="Helical" evidence="6">
    <location>
        <begin position="327"/>
        <end position="348"/>
    </location>
</feature>
<dbReference type="PANTHER" id="PTHR42770">
    <property type="entry name" value="AMINO ACID TRANSPORTER-RELATED"/>
    <property type="match status" value="1"/>
</dbReference>
<keyword evidence="5 6" id="KW-0472">Membrane</keyword>
<evidence type="ECO:0000256" key="1">
    <source>
        <dbReference type="ARBA" id="ARBA00004651"/>
    </source>
</evidence>
<gene>
    <name evidence="7" type="ORF">POL68_17310</name>
</gene>
<feature type="transmembrane region" description="Helical" evidence="6">
    <location>
        <begin position="381"/>
        <end position="398"/>
    </location>
</feature>
<feature type="transmembrane region" description="Helical" evidence="6">
    <location>
        <begin position="404"/>
        <end position="422"/>
    </location>
</feature>
<feature type="transmembrane region" description="Helical" evidence="6">
    <location>
        <begin position="283"/>
        <end position="306"/>
    </location>
</feature>
<feature type="transmembrane region" description="Helical" evidence="6">
    <location>
        <begin position="354"/>
        <end position="374"/>
    </location>
</feature>
<feature type="transmembrane region" description="Helical" evidence="6">
    <location>
        <begin position="158"/>
        <end position="178"/>
    </location>
</feature>
<feature type="transmembrane region" description="Helical" evidence="6">
    <location>
        <begin position="90"/>
        <end position="115"/>
    </location>
</feature>
<sequence length="435" mass="46475">MKPEISQPNRLRKTLRTPGLIIHYISSVMGVGILIIPGHAAEIAGPASLLAWLLLIAYSYPFALIFARLSVLHPDSRGIASFVEHAFGNYWGKVIALFLLLTLLIANPVLGIAAARYLSKLVPFPGGATLLLAGYLIMSCSILFNLLGLKVSTRVQGVVLGTLIAFLVLVVSAALPQGELGNLTPVAPKGWLAVGSAAIVCFFGFIGWENAAPVAEEVIAPERTFPRAIFWAVLLVGLLYFMMALTVVLVIPPEAQYSDRVTVLSTVLSIVGGQEVARVGNGVALVLLLLTTNAWVLGTSRVVYALSRDGILPSALSRVSAKTHAPYAALLFLLLGYGAVVAVVVWAGKDEAELITASSAAFMLIFLATFVSALRLLRGNGIRRCIWLVIAVTIAILPFFRQSFLYAALVLGLAIGLVHFFLRKQLGGPRSKVRA</sequence>
<evidence type="ECO:0000313" key="7">
    <source>
        <dbReference type="EMBL" id="MDC0710239.1"/>
    </source>
</evidence>
<keyword evidence="2" id="KW-1003">Cell membrane</keyword>
<proteinExistence type="predicted"/>
<keyword evidence="8" id="KW-1185">Reference proteome</keyword>
<feature type="transmembrane region" description="Helical" evidence="6">
    <location>
        <begin position="21"/>
        <end position="41"/>
    </location>
</feature>
<evidence type="ECO:0000256" key="3">
    <source>
        <dbReference type="ARBA" id="ARBA00022692"/>
    </source>
</evidence>
<evidence type="ECO:0000256" key="2">
    <source>
        <dbReference type="ARBA" id="ARBA00022475"/>
    </source>
</evidence>
<dbReference type="PANTHER" id="PTHR42770:SF13">
    <property type="entry name" value="L-METHIONINE_BRANCHED-CHAIN AMINO ACID EXPORTER YJEH"/>
    <property type="match status" value="1"/>
</dbReference>
<dbReference type="InterPro" id="IPR002293">
    <property type="entry name" value="AA/rel_permease1"/>
</dbReference>
<feature type="transmembrane region" description="Helical" evidence="6">
    <location>
        <begin position="229"/>
        <end position="251"/>
    </location>
</feature>
<comment type="caution">
    <text evidence="7">The sequence shown here is derived from an EMBL/GenBank/DDBJ whole genome shotgun (WGS) entry which is preliminary data.</text>
</comment>
<evidence type="ECO:0000313" key="8">
    <source>
        <dbReference type="Proteomes" id="UP001221838"/>
    </source>
</evidence>